<organism evidence="3 4">
    <name type="scientific">Favolaschia claudopus</name>
    <dbReference type="NCBI Taxonomy" id="2862362"/>
    <lineage>
        <taxon>Eukaryota</taxon>
        <taxon>Fungi</taxon>
        <taxon>Dikarya</taxon>
        <taxon>Basidiomycota</taxon>
        <taxon>Agaricomycotina</taxon>
        <taxon>Agaricomycetes</taxon>
        <taxon>Agaricomycetidae</taxon>
        <taxon>Agaricales</taxon>
        <taxon>Marasmiineae</taxon>
        <taxon>Mycenaceae</taxon>
        <taxon>Favolaschia</taxon>
    </lineage>
</organism>
<accession>A0AAW0AEL4</accession>
<name>A0AAW0AEL4_9AGAR</name>
<evidence type="ECO:0000313" key="4">
    <source>
        <dbReference type="Proteomes" id="UP001362999"/>
    </source>
</evidence>
<evidence type="ECO:0000313" key="3">
    <source>
        <dbReference type="EMBL" id="KAK7007209.1"/>
    </source>
</evidence>
<protein>
    <submittedName>
        <fullName evidence="3">Uncharacterized protein</fullName>
    </submittedName>
</protein>
<gene>
    <name evidence="3" type="ORF">R3P38DRAFT_2793070</name>
</gene>
<comment type="caution">
    <text evidence="3">The sequence shown here is derived from an EMBL/GenBank/DDBJ whole genome shotgun (WGS) entry which is preliminary data.</text>
</comment>
<sequence>MTAISWLLSTILFLSTPHYGAASPSLFLRNNPRLRLRTRAGGRHLARQISRQIPPPTRSPRLHFAFCFPLQQRPCEPDIRAGGYCEEIGSGFGVFAGWNSMGNQNAMPSSLTTRRPTSTPPCTPPPSKRPRYVDACVGGNTPFGRVDSPLIHRSSLLPRTPVRGMDESRQDFLDAALRRFSYPLEKENSVPPKARKPLKRRM</sequence>
<reference evidence="3 4" key="1">
    <citation type="journal article" date="2024" name="J Genomics">
        <title>Draft genome sequencing and assembly of Favolaschia claudopus CIRM-BRFM 2984 isolated from oak limbs.</title>
        <authorList>
            <person name="Navarro D."/>
            <person name="Drula E."/>
            <person name="Chaduli D."/>
            <person name="Cazenave R."/>
            <person name="Ahrendt S."/>
            <person name="Wang J."/>
            <person name="Lipzen A."/>
            <person name="Daum C."/>
            <person name="Barry K."/>
            <person name="Grigoriev I.V."/>
            <person name="Favel A."/>
            <person name="Rosso M.N."/>
            <person name="Martin F."/>
        </authorList>
    </citation>
    <scope>NUCLEOTIDE SEQUENCE [LARGE SCALE GENOMIC DNA]</scope>
    <source>
        <strain evidence="3 4">CIRM-BRFM 2984</strain>
    </source>
</reference>
<dbReference type="EMBL" id="JAWWNJ010000072">
    <property type="protein sequence ID" value="KAK7007209.1"/>
    <property type="molecule type" value="Genomic_DNA"/>
</dbReference>
<evidence type="ECO:0000256" key="1">
    <source>
        <dbReference type="SAM" id="MobiDB-lite"/>
    </source>
</evidence>
<feature type="compositionally biased region" description="Pro residues" evidence="1">
    <location>
        <begin position="118"/>
        <end position="127"/>
    </location>
</feature>
<evidence type="ECO:0000256" key="2">
    <source>
        <dbReference type="SAM" id="SignalP"/>
    </source>
</evidence>
<feature type="signal peptide" evidence="2">
    <location>
        <begin position="1"/>
        <end position="22"/>
    </location>
</feature>
<dbReference type="Proteomes" id="UP001362999">
    <property type="component" value="Unassembled WGS sequence"/>
</dbReference>
<feature type="region of interest" description="Disordered" evidence="1">
    <location>
        <begin position="106"/>
        <end position="131"/>
    </location>
</feature>
<keyword evidence="2" id="KW-0732">Signal</keyword>
<feature type="chain" id="PRO_5043810434" evidence="2">
    <location>
        <begin position="23"/>
        <end position="202"/>
    </location>
</feature>
<dbReference type="AlphaFoldDB" id="A0AAW0AEL4"/>
<proteinExistence type="predicted"/>
<feature type="compositionally biased region" description="Low complexity" evidence="1">
    <location>
        <begin position="108"/>
        <end position="117"/>
    </location>
</feature>
<keyword evidence="4" id="KW-1185">Reference proteome</keyword>